<dbReference type="GO" id="GO:0016787">
    <property type="term" value="F:hydrolase activity"/>
    <property type="evidence" value="ECO:0007669"/>
    <property type="project" value="UniProtKB-KW"/>
</dbReference>
<dbReference type="InterPro" id="IPR000073">
    <property type="entry name" value="AB_hydrolase_1"/>
</dbReference>
<gene>
    <name evidence="2" type="ORF">ACFQVD_03085</name>
</gene>
<reference evidence="3" key="1">
    <citation type="journal article" date="2019" name="Int. J. Syst. Evol. Microbiol.">
        <title>The Global Catalogue of Microorganisms (GCM) 10K type strain sequencing project: providing services to taxonomists for standard genome sequencing and annotation.</title>
        <authorList>
            <consortium name="The Broad Institute Genomics Platform"/>
            <consortium name="The Broad Institute Genome Sequencing Center for Infectious Disease"/>
            <person name="Wu L."/>
            <person name="Ma J."/>
        </authorList>
    </citation>
    <scope>NUCLEOTIDE SEQUENCE [LARGE SCALE GENOMIC DNA]</scope>
    <source>
        <strain evidence="3">JCM 10083</strain>
    </source>
</reference>
<protein>
    <submittedName>
        <fullName evidence="2">Alpha/beta fold hydrolase</fullName>
    </submittedName>
</protein>
<feature type="domain" description="AB hydrolase-1" evidence="1">
    <location>
        <begin position="7"/>
        <end position="215"/>
    </location>
</feature>
<organism evidence="2 3">
    <name type="scientific">Streptosporangium amethystogenes subsp. fukuiense</name>
    <dbReference type="NCBI Taxonomy" id="698418"/>
    <lineage>
        <taxon>Bacteria</taxon>
        <taxon>Bacillati</taxon>
        <taxon>Actinomycetota</taxon>
        <taxon>Actinomycetes</taxon>
        <taxon>Streptosporangiales</taxon>
        <taxon>Streptosporangiaceae</taxon>
        <taxon>Streptosporangium</taxon>
    </lineage>
</organism>
<dbReference type="Proteomes" id="UP001596514">
    <property type="component" value="Unassembled WGS sequence"/>
</dbReference>
<sequence>MTLRTCVLVHGGWHGGWHWDDVAARLRNAGADVHAPTLTGLAERAGEATARTDMSTHVADVVRVIDEHGLDDVVLVGHSYGGMVITGVAAERGDRLAELVYLDAFVPQDGQSVGDLLGPDFTAAARALAEAAGTPSLIPPMFPVEDTTGWSGERAAAIARRLTSHPIGTMEEPVRAPAEPAARRTFVYCNARPLGIVEPYASAARESPDWDYYELAGPHDAVRVMPATVAGLIESLAS</sequence>
<dbReference type="InterPro" id="IPR052897">
    <property type="entry name" value="Sec-Metab_Biosynth_Hydrolase"/>
</dbReference>
<dbReference type="PANTHER" id="PTHR37017:SF11">
    <property type="entry name" value="ESTERASE_LIPASE_THIOESTERASE DOMAIN-CONTAINING PROTEIN"/>
    <property type="match status" value="1"/>
</dbReference>
<keyword evidence="2" id="KW-0378">Hydrolase</keyword>
<evidence type="ECO:0000259" key="1">
    <source>
        <dbReference type="Pfam" id="PF12697"/>
    </source>
</evidence>
<comment type="caution">
    <text evidence="2">The sequence shown here is derived from an EMBL/GenBank/DDBJ whole genome shotgun (WGS) entry which is preliminary data.</text>
</comment>
<evidence type="ECO:0000313" key="3">
    <source>
        <dbReference type="Proteomes" id="UP001596514"/>
    </source>
</evidence>
<accession>A0ABW2SSS7</accession>
<keyword evidence="3" id="KW-1185">Reference proteome</keyword>
<dbReference type="EMBL" id="JBHTEE010000001">
    <property type="protein sequence ID" value="MFC7599092.1"/>
    <property type="molecule type" value="Genomic_DNA"/>
</dbReference>
<evidence type="ECO:0000313" key="2">
    <source>
        <dbReference type="EMBL" id="MFC7599092.1"/>
    </source>
</evidence>
<dbReference type="RefSeq" id="WP_343963398.1">
    <property type="nucleotide sequence ID" value="NZ_BAAAGK010000017.1"/>
</dbReference>
<dbReference type="PANTHER" id="PTHR37017">
    <property type="entry name" value="AB HYDROLASE-1 DOMAIN-CONTAINING PROTEIN-RELATED"/>
    <property type="match status" value="1"/>
</dbReference>
<dbReference type="Gene3D" id="3.40.50.1820">
    <property type="entry name" value="alpha/beta hydrolase"/>
    <property type="match status" value="1"/>
</dbReference>
<dbReference type="InterPro" id="IPR029058">
    <property type="entry name" value="AB_hydrolase_fold"/>
</dbReference>
<dbReference type="Pfam" id="PF12697">
    <property type="entry name" value="Abhydrolase_6"/>
    <property type="match status" value="1"/>
</dbReference>
<proteinExistence type="predicted"/>
<dbReference type="SUPFAM" id="SSF53474">
    <property type="entry name" value="alpha/beta-Hydrolases"/>
    <property type="match status" value="1"/>
</dbReference>
<name>A0ABW2SSS7_9ACTN</name>